<dbReference type="Proteomes" id="UP001596337">
    <property type="component" value="Unassembled WGS sequence"/>
</dbReference>
<feature type="domain" description="ABC transporter" evidence="4">
    <location>
        <begin position="4"/>
        <end position="252"/>
    </location>
</feature>
<dbReference type="InterPro" id="IPR027417">
    <property type="entry name" value="P-loop_NTPase"/>
</dbReference>
<dbReference type="PROSITE" id="PS50893">
    <property type="entry name" value="ABC_TRANSPORTER_2"/>
    <property type="match status" value="1"/>
</dbReference>
<dbReference type="Pfam" id="PF00005">
    <property type="entry name" value="ABC_tran"/>
    <property type="match status" value="1"/>
</dbReference>
<dbReference type="Gene3D" id="3.40.50.300">
    <property type="entry name" value="P-loop containing nucleotide triphosphate hydrolases"/>
    <property type="match status" value="1"/>
</dbReference>
<sequence>MSVLEVRNLNIQFGGVRALDHVSMEAGEWEIVGIIGPNGAGKTTLFNCITGFYRPNKGKIRYRGKPITRLPVHKRTALGIGRTFQNVGLVKNTTVAENLVTAQHLETNYDPWAGMLGGPATFAEEARLRERADQLLELMDLSDVAEARVADLPYGVLKRVEIATVLATDPDLLLLDEPGSGMGPEEAHALGDTLLELRKEFGITIVMIDHHVPLVTQVSDYVYCLNFGEVLAEGRPDVVRNHPEVVRAYLGEEPVEDPADVASEEYV</sequence>
<evidence type="ECO:0000256" key="3">
    <source>
        <dbReference type="ARBA" id="ARBA00022840"/>
    </source>
</evidence>
<dbReference type="Pfam" id="PF12399">
    <property type="entry name" value="BCA_ABC_TP_C"/>
    <property type="match status" value="1"/>
</dbReference>
<gene>
    <name evidence="5" type="ORF">ACFQGD_03950</name>
</gene>
<dbReference type="InterPro" id="IPR003439">
    <property type="entry name" value="ABC_transporter-like_ATP-bd"/>
</dbReference>
<organism evidence="5 6">
    <name type="scientific">Haloechinothrix salitolerans</name>
    <dbReference type="NCBI Taxonomy" id="926830"/>
    <lineage>
        <taxon>Bacteria</taxon>
        <taxon>Bacillati</taxon>
        <taxon>Actinomycetota</taxon>
        <taxon>Actinomycetes</taxon>
        <taxon>Pseudonocardiales</taxon>
        <taxon>Pseudonocardiaceae</taxon>
        <taxon>Haloechinothrix</taxon>
    </lineage>
</organism>
<keyword evidence="3 5" id="KW-0067">ATP-binding</keyword>
<dbReference type="GO" id="GO:0005524">
    <property type="term" value="F:ATP binding"/>
    <property type="evidence" value="ECO:0007669"/>
    <property type="project" value="UniProtKB-KW"/>
</dbReference>
<dbReference type="InterPro" id="IPR032823">
    <property type="entry name" value="BCA_ABC_TP_C"/>
</dbReference>
<proteinExistence type="predicted"/>
<dbReference type="CDD" id="cd03219">
    <property type="entry name" value="ABC_Mj1267_LivG_branched"/>
    <property type="match status" value="1"/>
</dbReference>
<keyword evidence="2" id="KW-0547">Nucleotide-binding</keyword>
<accession>A0ABW2BTD4</accession>
<dbReference type="PANTHER" id="PTHR45772">
    <property type="entry name" value="CONSERVED COMPONENT OF ABC TRANSPORTER FOR NATURAL AMINO ACIDS-RELATED"/>
    <property type="match status" value="1"/>
</dbReference>
<evidence type="ECO:0000313" key="5">
    <source>
        <dbReference type="EMBL" id="MFC6866291.1"/>
    </source>
</evidence>
<name>A0ABW2BTD4_9PSEU</name>
<dbReference type="InterPro" id="IPR003593">
    <property type="entry name" value="AAA+_ATPase"/>
</dbReference>
<evidence type="ECO:0000256" key="2">
    <source>
        <dbReference type="ARBA" id="ARBA00022741"/>
    </source>
</evidence>
<keyword evidence="6" id="KW-1185">Reference proteome</keyword>
<reference evidence="6" key="1">
    <citation type="journal article" date="2019" name="Int. J. Syst. Evol. Microbiol.">
        <title>The Global Catalogue of Microorganisms (GCM) 10K type strain sequencing project: providing services to taxonomists for standard genome sequencing and annotation.</title>
        <authorList>
            <consortium name="The Broad Institute Genomics Platform"/>
            <consortium name="The Broad Institute Genome Sequencing Center for Infectious Disease"/>
            <person name="Wu L."/>
            <person name="Ma J."/>
        </authorList>
    </citation>
    <scope>NUCLEOTIDE SEQUENCE [LARGE SCALE GENOMIC DNA]</scope>
    <source>
        <strain evidence="6">KCTC 32255</strain>
    </source>
</reference>
<evidence type="ECO:0000259" key="4">
    <source>
        <dbReference type="PROSITE" id="PS50893"/>
    </source>
</evidence>
<keyword evidence="1" id="KW-0813">Transport</keyword>
<protein>
    <submittedName>
        <fullName evidence="5">ABC transporter ATP-binding protein</fullName>
    </submittedName>
</protein>
<dbReference type="InterPro" id="IPR051120">
    <property type="entry name" value="ABC_AA/LPS_Transport"/>
</dbReference>
<dbReference type="EMBL" id="JBHSXX010000001">
    <property type="protein sequence ID" value="MFC6866291.1"/>
    <property type="molecule type" value="Genomic_DNA"/>
</dbReference>
<dbReference type="SMART" id="SM00382">
    <property type="entry name" value="AAA"/>
    <property type="match status" value="1"/>
</dbReference>
<dbReference type="SUPFAM" id="SSF52540">
    <property type="entry name" value="P-loop containing nucleoside triphosphate hydrolases"/>
    <property type="match status" value="1"/>
</dbReference>
<comment type="caution">
    <text evidence="5">The sequence shown here is derived from an EMBL/GenBank/DDBJ whole genome shotgun (WGS) entry which is preliminary data.</text>
</comment>
<evidence type="ECO:0000313" key="6">
    <source>
        <dbReference type="Proteomes" id="UP001596337"/>
    </source>
</evidence>
<dbReference type="RefSeq" id="WP_345400830.1">
    <property type="nucleotide sequence ID" value="NZ_BAABLA010000102.1"/>
</dbReference>
<evidence type="ECO:0000256" key="1">
    <source>
        <dbReference type="ARBA" id="ARBA00022448"/>
    </source>
</evidence>